<dbReference type="AlphaFoldDB" id="A0AAP0I0F2"/>
<dbReference type="PANTHER" id="PTHR33784">
    <property type="entry name" value="OS05G0482100 PROTEIN"/>
    <property type="match status" value="1"/>
</dbReference>
<evidence type="ECO:0000313" key="2">
    <source>
        <dbReference type="EMBL" id="KAK9103170.1"/>
    </source>
</evidence>
<organism evidence="2 3">
    <name type="scientific">Stephania japonica</name>
    <dbReference type="NCBI Taxonomy" id="461633"/>
    <lineage>
        <taxon>Eukaryota</taxon>
        <taxon>Viridiplantae</taxon>
        <taxon>Streptophyta</taxon>
        <taxon>Embryophyta</taxon>
        <taxon>Tracheophyta</taxon>
        <taxon>Spermatophyta</taxon>
        <taxon>Magnoliopsida</taxon>
        <taxon>Ranunculales</taxon>
        <taxon>Menispermaceae</taxon>
        <taxon>Menispermoideae</taxon>
        <taxon>Cissampelideae</taxon>
        <taxon>Stephania</taxon>
    </lineage>
</organism>
<comment type="caution">
    <text evidence="2">The sequence shown here is derived from an EMBL/GenBank/DDBJ whole genome shotgun (WGS) entry which is preliminary data.</text>
</comment>
<protein>
    <recommendedName>
        <fullName evidence="1">At2g35280-like TPR domain-containing protein</fullName>
    </recommendedName>
</protein>
<proteinExistence type="predicted"/>
<keyword evidence="3" id="KW-1185">Reference proteome</keyword>
<dbReference type="PANTHER" id="PTHR33784:SF10">
    <property type="entry name" value="F-BOX PROTEIN"/>
    <property type="match status" value="1"/>
</dbReference>
<evidence type="ECO:0000259" key="1">
    <source>
        <dbReference type="Pfam" id="PF23310"/>
    </source>
</evidence>
<dbReference type="InterPro" id="IPR040338">
    <property type="entry name" value="At1g67623-like"/>
</dbReference>
<dbReference type="Proteomes" id="UP001417504">
    <property type="component" value="Unassembled WGS sequence"/>
</dbReference>
<reference evidence="2 3" key="1">
    <citation type="submission" date="2024-01" db="EMBL/GenBank/DDBJ databases">
        <title>Genome assemblies of Stephania.</title>
        <authorList>
            <person name="Yang L."/>
        </authorList>
    </citation>
    <scope>NUCLEOTIDE SEQUENCE [LARGE SCALE GENOMIC DNA]</scope>
    <source>
        <strain evidence="2">QJT</strain>
        <tissue evidence="2">Leaf</tissue>
    </source>
</reference>
<sequence length="267" mass="30508">MPLTPAIRVLSVDLSIVHKAYLISRPQAAIVIMNCYDHRRDHLQCSLYTVSNDVITEILARVASSSLPDLCSLRCANKLLHGLADDIYVFKHVSMERIPPIPWWPFSVDALSFLQRCLQSHNPEALYRLGMIEFFNKVQFKAGVALLERATSFSHDGATYVLGMILLCGEDEESRLHGIDVLDELEEALHRRSRCGYKISDCRKKCQRILSSMWVKCSLRQQEHACENGCKRNSGRGWDADDCNGFNCKSCKWDYELKLFRSLFTNS</sequence>
<evidence type="ECO:0000313" key="3">
    <source>
        <dbReference type="Proteomes" id="UP001417504"/>
    </source>
</evidence>
<gene>
    <name evidence="2" type="ORF">Sjap_020424</name>
</gene>
<accession>A0AAP0I0F2</accession>
<feature type="domain" description="At2g35280-like TPR" evidence="1">
    <location>
        <begin position="98"/>
        <end position="210"/>
    </location>
</feature>
<name>A0AAP0I0F2_9MAGN</name>
<dbReference type="Pfam" id="PF23310">
    <property type="entry name" value="TPR_27"/>
    <property type="match status" value="1"/>
</dbReference>
<dbReference type="InterPro" id="IPR057136">
    <property type="entry name" value="At2g35280_TPR_dom"/>
</dbReference>
<dbReference type="EMBL" id="JBBNAE010000008">
    <property type="protein sequence ID" value="KAK9103170.1"/>
    <property type="molecule type" value="Genomic_DNA"/>
</dbReference>